<dbReference type="Pfam" id="PF07859">
    <property type="entry name" value="Abhydrolase_3"/>
    <property type="match status" value="1"/>
</dbReference>
<dbReference type="VEuPathDB" id="FungiDB:CDV56_107117"/>
<dbReference type="Gene3D" id="3.40.50.1820">
    <property type="entry name" value="alpha/beta hydrolase"/>
    <property type="match status" value="1"/>
</dbReference>
<dbReference type="EMBL" id="NKHU02000059">
    <property type="protein sequence ID" value="RHZ59589.1"/>
    <property type="molecule type" value="Genomic_DNA"/>
</dbReference>
<evidence type="ECO:0000259" key="2">
    <source>
        <dbReference type="Pfam" id="PF07859"/>
    </source>
</evidence>
<gene>
    <name evidence="3" type="ORF">CDV56_107117</name>
</gene>
<dbReference type="OrthoDB" id="2152029at2759"/>
<dbReference type="SUPFAM" id="SSF53474">
    <property type="entry name" value="alpha/beta-Hydrolases"/>
    <property type="match status" value="1"/>
</dbReference>
<dbReference type="GeneID" id="38129091"/>
<dbReference type="InterPro" id="IPR050300">
    <property type="entry name" value="GDXG_lipolytic_enzyme"/>
</dbReference>
<feature type="domain" description="Alpha/beta hydrolase fold-3" evidence="2">
    <location>
        <begin position="113"/>
        <end position="329"/>
    </location>
</feature>
<dbReference type="InterPro" id="IPR029058">
    <property type="entry name" value="AB_hydrolase_fold"/>
</dbReference>
<name>A0A397HA56_ASPTH</name>
<dbReference type="RefSeq" id="XP_026615793.1">
    <property type="nucleotide sequence ID" value="XM_026760736.1"/>
</dbReference>
<keyword evidence="4" id="KW-1185">Reference proteome</keyword>
<organism evidence="3 4">
    <name type="scientific">Aspergillus thermomutatus</name>
    <name type="common">Neosartorya pseudofischeri</name>
    <dbReference type="NCBI Taxonomy" id="41047"/>
    <lineage>
        <taxon>Eukaryota</taxon>
        <taxon>Fungi</taxon>
        <taxon>Dikarya</taxon>
        <taxon>Ascomycota</taxon>
        <taxon>Pezizomycotina</taxon>
        <taxon>Eurotiomycetes</taxon>
        <taxon>Eurotiomycetidae</taxon>
        <taxon>Eurotiales</taxon>
        <taxon>Aspergillaceae</taxon>
        <taxon>Aspergillus</taxon>
        <taxon>Aspergillus subgen. Fumigati</taxon>
    </lineage>
</organism>
<keyword evidence="1" id="KW-0378">Hydrolase</keyword>
<dbReference type="PANTHER" id="PTHR48081:SF31">
    <property type="entry name" value="STERYL ACETYL HYDROLASE MUG81-RELATED"/>
    <property type="match status" value="1"/>
</dbReference>
<dbReference type="STRING" id="41047.A0A397HA56"/>
<evidence type="ECO:0000313" key="3">
    <source>
        <dbReference type="EMBL" id="RHZ59589.1"/>
    </source>
</evidence>
<accession>A0A397HA56</accession>
<dbReference type="PANTHER" id="PTHR48081">
    <property type="entry name" value="AB HYDROLASE SUPERFAMILY PROTEIN C4A8.06C"/>
    <property type="match status" value="1"/>
</dbReference>
<dbReference type="GO" id="GO:0016787">
    <property type="term" value="F:hydrolase activity"/>
    <property type="evidence" value="ECO:0007669"/>
    <property type="project" value="UniProtKB-KW"/>
</dbReference>
<comment type="caution">
    <text evidence="3">The sequence shown here is derived from an EMBL/GenBank/DDBJ whole genome shotgun (WGS) entry which is preliminary data.</text>
</comment>
<protein>
    <recommendedName>
        <fullName evidence="2">Alpha/beta hydrolase fold-3 domain-containing protein</fullName>
    </recommendedName>
</protein>
<evidence type="ECO:0000313" key="4">
    <source>
        <dbReference type="Proteomes" id="UP000215305"/>
    </source>
</evidence>
<proteinExistence type="predicted"/>
<dbReference type="InterPro" id="IPR013094">
    <property type="entry name" value="AB_hydrolase_3"/>
</dbReference>
<reference evidence="3" key="1">
    <citation type="submission" date="2018-08" db="EMBL/GenBank/DDBJ databases">
        <title>Draft genome sequence of azole-resistant Aspergillus thermomutatus (Neosartorya pseudofischeri) strain HMR AF 39, isolated from a human nasal aspirate.</title>
        <authorList>
            <person name="Parent-Michaud M."/>
            <person name="Dufresne P.J."/>
            <person name="Fournier E."/>
            <person name="Martineau C."/>
            <person name="Moreira S."/>
            <person name="Perkins V."/>
            <person name="De Repentigny L."/>
            <person name="Dufresne S.F."/>
        </authorList>
    </citation>
    <scope>NUCLEOTIDE SEQUENCE [LARGE SCALE GENOMIC DNA]</scope>
    <source>
        <strain evidence="3">HMR AF 39</strain>
    </source>
</reference>
<dbReference type="AlphaFoldDB" id="A0A397HA56"/>
<sequence>MAEHPDNVHLTLLEKADLIPGYLSVLATALYSAVTGIFRGSTGAKQYGVHVGHAIVRKMVMRFSTRQMQSMALSTGKAYEQSMTRQGLQAQTVTLKHGARGHWIGDPNAKNVVIYYHGGGFALAGTPAHFDLFSRLIADLNANGHDVALFFLAYTLTPYAAYPAQLRQSVEALRHILTETNRSPANVIVGGDSAGGNLAFSVLLHLSHPHPEIEPVELSTNLAGVFGFAPWVSFRRDGASVDANRHRDVIPGDALKMWSSAYLGGRKSDGWSEPALAPVEWWRGAKTDQVLVLAGQDEILFSAIDDFVERFKSVVPNTTYVVGYGETHVDAVYSALLKSTESQQGKELKRWLGARL</sequence>
<dbReference type="Proteomes" id="UP000215305">
    <property type="component" value="Unassembled WGS sequence"/>
</dbReference>
<evidence type="ECO:0000256" key="1">
    <source>
        <dbReference type="ARBA" id="ARBA00022801"/>
    </source>
</evidence>